<sequence>MRIERTANRQFKKCWLTTDEYQALRRTTTAYRDELIIRLGGEVGLRSFEIPQITPQHPRREVINDGSYHFLRVPEGKDTTGNGGKPRDAYLPRSVERDLHRYQRAEDIASDDAYIDLTRRSVQRIVKTIAEETANRTGNDDFQQVSSHDLRRYFAHTCLVEKRMNPRVVMEIGGWDDYQSLEPYLNKPSPETIVGEFETADLA</sequence>
<dbReference type="Proteomes" id="UP001500962">
    <property type="component" value="Unassembled WGS sequence"/>
</dbReference>
<dbReference type="GO" id="GO:0003677">
    <property type="term" value="F:DNA binding"/>
    <property type="evidence" value="ECO:0007669"/>
    <property type="project" value="InterPro"/>
</dbReference>
<evidence type="ECO:0000313" key="6">
    <source>
        <dbReference type="Proteomes" id="UP001500962"/>
    </source>
</evidence>
<protein>
    <submittedName>
        <fullName evidence="3">Site-specific integrase</fullName>
    </submittedName>
</protein>
<dbReference type="PROSITE" id="PS51898">
    <property type="entry name" value="TYR_RECOMBINASE"/>
    <property type="match status" value="1"/>
</dbReference>
<evidence type="ECO:0000259" key="2">
    <source>
        <dbReference type="PROSITE" id="PS51898"/>
    </source>
</evidence>
<geneLocation type="plasmid" evidence="4 5">
    <name>unnamed1</name>
</geneLocation>
<dbReference type="AlphaFoldDB" id="A0AAV3SE45"/>
<organism evidence="3 6">
    <name type="scientific">Halococcus dombrowskii</name>
    <dbReference type="NCBI Taxonomy" id="179637"/>
    <lineage>
        <taxon>Archaea</taxon>
        <taxon>Methanobacteriati</taxon>
        <taxon>Methanobacteriota</taxon>
        <taxon>Stenosarchaea group</taxon>
        <taxon>Halobacteria</taxon>
        <taxon>Halobacteriales</taxon>
        <taxon>Halococcaceae</taxon>
        <taxon>Halococcus</taxon>
    </lineage>
</organism>
<dbReference type="InterPro" id="IPR013762">
    <property type="entry name" value="Integrase-like_cat_sf"/>
</dbReference>
<dbReference type="EMBL" id="CP095006">
    <property type="protein sequence ID" value="UOO96762.1"/>
    <property type="molecule type" value="Genomic_DNA"/>
</dbReference>
<evidence type="ECO:0000313" key="5">
    <source>
        <dbReference type="Proteomes" id="UP000830542"/>
    </source>
</evidence>
<dbReference type="Gene3D" id="1.10.443.10">
    <property type="entry name" value="Intergrase catalytic core"/>
    <property type="match status" value="1"/>
</dbReference>
<dbReference type="Pfam" id="PF00589">
    <property type="entry name" value="Phage_integrase"/>
    <property type="match status" value="1"/>
</dbReference>
<dbReference type="RefSeq" id="WP_244705784.1">
    <property type="nucleotide sequence ID" value="NZ_BAAADN010000020.1"/>
</dbReference>
<reference evidence="3" key="1">
    <citation type="journal article" date="2014" name="Int. J. Syst. Evol. Microbiol.">
        <title>Complete genome sequence of Corynebacterium casei LMG S-19264T (=DSM 44701T), isolated from a smear-ripened cheese.</title>
        <authorList>
            <consortium name="US DOE Joint Genome Institute (JGI-PGF)"/>
            <person name="Walter F."/>
            <person name="Albersmeier A."/>
            <person name="Kalinowski J."/>
            <person name="Ruckert C."/>
        </authorList>
    </citation>
    <scope>NUCLEOTIDE SEQUENCE</scope>
    <source>
        <strain evidence="3">JCM 12289</strain>
    </source>
</reference>
<dbReference type="InterPro" id="IPR011010">
    <property type="entry name" value="DNA_brk_join_enz"/>
</dbReference>
<dbReference type="KEGG" id="hdo:MUK72_14535"/>
<dbReference type="GO" id="GO:0006310">
    <property type="term" value="P:DNA recombination"/>
    <property type="evidence" value="ECO:0007669"/>
    <property type="project" value="UniProtKB-KW"/>
</dbReference>
<dbReference type="CDD" id="cd00397">
    <property type="entry name" value="DNA_BRE_C"/>
    <property type="match status" value="1"/>
</dbReference>
<dbReference type="GeneID" id="71763089"/>
<feature type="domain" description="Tyr recombinase" evidence="2">
    <location>
        <begin position="11"/>
        <end position="198"/>
    </location>
</feature>
<reference evidence="3" key="3">
    <citation type="submission" date="2023-12" db="EMBL/GenBank/DDBJ databases">
        <authorList>
            <person name="Sun Q."/>
            <person name="Inoue M."/>
        </authorList>
    </citation>
    <scope>NUCLEOTIDE SEQUENCE</scope>
    <source>
        <strain evidence="3">JCM 12289</strain>
    </source>
</reference>
<dbReference type="Proteomes" id="UP000830542">
    <property type="component" value="Plasmid unnamed1"/>
</dbReference>
<keyword evidence="1" id="KW-0233">DNA recombination</keyword>
<dbReference type="InterPro" id="IPR002104">
    <property type="entry name" value="Integrase_catalytic"/>
</dbReference>
<proteinExistence type="predicted"/>
<dbReference type="EMBL" id="BAAADN010000020">
    <property type="protein sequence ID" value="GAA0457824.1"/>
    <property type="molecule type" value="Genomic_DNA"/>
</dbReference>
<evidence type="ECO:0000313" key="3">
    <source>
        <dbReference type="EMBL" id="GAA0457824.1"/>
    </source>
</evidence>
<keyword evidence="5" id="KW-1185">Reference proteome</keyword>
<reference evidence="4" key="2">
    <citation type="submission" date="2022-04" db="EMBL/GenBank/DDBJ databases">
        <title>Sequencing and genomic assembly of Halococcus dombrowskii.</title>
        <authorList>
            <person name="Lim S.W."/>
            <person name="MacLea K.S."/>
        </authorList>
    </citation>
    <scope>NUCLEOTIDE SEQUENCE</scope>
    <source>
        <strain evidence="4">H4</strain>
        <plasmid evidence="4">unnamed1</plasmid>
    </source>
</reference>
<name>A0AAV3SE45_HALDO</name>
<accession>A0AAV3SE45</accession>
<evidence type="ECO:0000256" key="1">
    <source>
        <dbReference type="ARBA" id="ARBA00023172"/>
    </source>
</evidence>
<keyword evidence="4" id="KW-0614">Plasmid</keyword>
<gene>
    <name evidence="3" type="ORF">GCM10008985_12480</name>
    <name evidence="4" type="ORF">MUK72_14535</name>
</gene>
<dbReference type="GO" id="GO:0015074">
    <property type="term" value="P:DNA integration"/>
    <property type="evidence" value="ECO:0007669"/>
    <property type="project" value="InterPro"/>
</dbReference>
<evidence type="ECO:0000313" key="4">
    <source>
        <dbReference type="EMBL" id="UOO96762.1"/>
    </source>
</evidence>
<dbReference type="SUPFAM" id="SSF56349">
    <property type="entry name" value="DNA breaking-rejoining enzymes"/>
    <property type="match status" value="1"/>
</dbReference>